<evidence type="ECO:0000256" key="1">
    <source>
        <dbReference type="ARBA" id="ARBA00004141"/>
    </source>
</evidence>
<dbReference type="Proteomes" id="UP000240505">
    <property type="component" value="Chromosome"/>
</dbReference>
<keyword evidence="3 7" id="KW-0812">Transmembrane</keyword>
<sequence length="535" mass="57637">MRFGDCPRTGSAAGVSRSTAPRLHSGAGLQASPMSPVFTTGPINKDEQMNNNDLWNEDLAPTSAAQRTWRWYHFAALWVGMVMCIPAYTLSASLIEGGMSAYQAVLTVFLANAIVLLPMLAIGHAGTKYGIPYAVLARASFGTAGAKLPALMRAIVACGWYGIQTWFGGQMIYTLLGALTGAPIGGDKLPGLGINLAQLLCFLAFWAIQFWYIVHGMDAIRKLETYTAPLKILICFVLLWWVYDKAGGFGPLLDKPSQFVEGGAKAGQFWTTFWPSLTAMVGFWATLALNIPDFTRFAKSQKDQLVGQSVGLPVPMGLLAALAVIVTSATVVLYGKAIWDPVDLSSRMTGVAVLVALVILLIDTVSVNLAANLVGPAYDFSALAPRRISYRTGGYITAAIALAMMPWKLLETTEGYIFTWLIGYSALLGPIAGVLIVDYYLVRRTELYVAQLYREDGVYSYGGGWNMAAIVAFVLGVLPNIPGFLNAAFPQSFPGVSDTFKTIYTYAWFVGIAISALVYGAMMRGKAVPVLVPQA</sequence>
<evidence type="ECO:0000256" key="7">
    <source>
        <dbReference type="SAM" id="Phobius"/>
    </source>
</evidence>
<evidence type="ECO:0000313" key="8">
    <source>
        <dbReference type="EMBL" id="AVR95620.1"/>
    </source>
</evidence>
<dbReference type="EMBL" id="CP028324">
    <property type="protein sequence ID" value="AVR95620.1"/>
    <property type="molecule type" value="Genomic_DNA"/>
</dbReference>
<dbReference type="PANTHER" id="PTHR30618:SF0">
    <property type="entry name" value="PURINE-URACIL PERMEASE NCS1"/>
    <property type="match status" value="1"/>
</dbReference>
<dbReference type="InterPro" id="IPR045225">
    <property type="entry name" value="Uracil/uridine/allantoin_perm"/>
</dbReference>
<feature type="transmembrane region" description="Helical" evidence="7">
    <location>
        <begin position="351"/>
        <end position="371"/>
    </location>
</feature>
<dbReference type="GO" id="GO:0005886">
    <property type="term" value="C:plasma membrane"/>
    <property type="evidence" value="ECO:0007669"/>
    <property type="project" value="TreeGrafter"/>
</dbReference>
<dbReference type="KEGG" id="masz:C9I28_07655"/>
<dbReference type="GO" id="GO:0015205">
    <property type="term" value="F:nucleobase transmembrane transporter activity"/>
    <property type="evidence" value="ECO:0007669"/>
    <property type="project" value="TreeGrafter"/>
</dbReference>
<organism evidence="8 9">
    <name type="scientific">Pseudoduganella armeniaca</name>
    <dbReference type="NCBI Taxonomy" id="2072590"/>
    <lineage>
        <taxon>Bacteria</taxon>
        <taxon>Pseudomonadati</taxon>
        <taxon>Pseudomonadota</taxon>
        <taxon>Betaproteobacteria</taxon>
        <taxon>Burkholderiales</taxon>
        <taxon>Oxalobacteraceae</taxon>
        <taxon>Telluria group</taxon>
        <taxon>Pseudoduganella</taxon>
    </lineage>
</organism>
<feature type="transmembrane region" description="Helical" evidence="7">
    <location>
        <begin position="196"/>
        <end position="214"/>
    </location>
</feature>
<gene>
    <name evidence="8" type="ORF">C9I28_07655</name>
</gene>
<accession>A0A2R4C7T7</accession>
<dbReference type="FunFam" id="1.10.4160.10:FF:000001">
    <property type="entry name" value="Uracil permease, putative"/>
    <property type="match status" value="1"/>
</dbReference>
<feature type="transmembrane region" description="Helical" evidence="7">
    <location>
        <begin position="392"/>
        <end position="410"/>
    </location>
</feature>
<feature type="transmembrane region" description="Helical" evidence="7">
    <location>
        <begin position="71"/>
        <end position="95"/>
    </location>
</feature>
<comment type="similarity">
    <text evidence="2">Belongs to the purine-cytosine permease (2.A.39) family.</text>
</comment>
<feature type="region of interest" description="Disordered" evidence="6">
    <location>
        <begin position="1"/>
        <end position="43"/>
    </location>
</feature>
<feature type="transmembrane region" description="Helical" evidence="7">
    <location>
        <begin position="503"/>
        <end position="522"/>
    </location>
</feature>
<dbReference type="InterPro" id="IPR012681">
    <property type="entry name" value="NCS1"/>
</dbReference>
<dbReference type="AlphaFoldDB" id="A0A2R4C7T7"/>
<dbReference type="NCBIfam" id="TIGR00800">
    <property type="entry name" value="ncs1"/>
    <property type="match status" value="1"/>
</dbReference>
<keyword evidence="9" id="KW-1185">Reference proteome</keyword>
<proteinExistence type="inferred from homology"/>
<evidence type="ECO:0000256" key="4">
    <source>
        <dbReference type="ARBA" id="ARBA00022989"/>
    </source>
</evidence>
<dbReference type="Pfam" id="PF02133">
    <property type="entry name" value="Transp_cyt_pur"/>
    <property type="match status" value="1"/>
</dbReference>
<evidence type="ECO:0000256" key="2">
    <source>
        <dbReference type="ARBA" id="ARBA00008974"/>
    </source>
</evidence>
<dbReference type="InterPro" id="IPR001248">
    <property type="entry name" value="Pur-cyt_permease"/>
</dbReference>
<evidence type="ECO:0000313" key="9">
    <source>
        <dbReference type="Proteomes" id="UP000240505"/>
    </source>
</evidence>
<keyword evidence="4 7" id="KW-1133">Transmembrane helix</keyword>
<evidence type="ECO:0000256" key="5">
    <source>
        <dbReference type="ARBA" id="ARBA00023136"/>
    </source>
</evidence>
<comment type="subcellular location">
    <subcellularLocation>
        <location evidence="1">Membrane</location>
        <topology evidence="1">Multi-pass membrane protein</topology>
    </subcellularLocation>
</comment>
<feature type="transmembrane region" description="Helical" evidence="7">
    <location>
        <begin position="463"/>
        <end position="483"/>
    </location>
</feature>
<feature type="transmembrane region" description="Helical" evidence="7">
    <location>
        <begin position="416"/>
        <end position="442"/>
    </location>
</feature>
<protein>
    <submittedName>
        <fullName evidence="8">Nitrate reductase</fullName>
    </submittedName>
</protein>
<feature type="transmembrane region" description="Helical" evidence="7">
    <location>
        <begin position="154"/>
        <end position="176"/>
    </location>
</feature>
<reference evidence="8 9" key="1">
    <citation type="submission" date="2018-03" db="EMBL/GenBank/DDBJ databases">
        <title>Massilia armeniaca sp. nov., isolated from desert soil.</title>
        <authorList>
            <person name="Huang H."/>
            <person name="Ren M."/>
        </authorList>
    </citation>
    <scope>NUCLEOTIDE SEQUENCE [LARGE SCALE GENOMIC DNA]</scope>
    <source>
        <strain evidence="8 9">ZMN-3</strain>
    </source>
</reference>
<dbReference type="CDD" id="cd11485">
    <property type="entry name" value="SLC-NCS1sbd_YbbW-like"/>
    <property type="match status" value="1"/>
</dbReference>
<keyword evidence="5 7" id="KW-0472">Membrane</keyword>
<feature type="transmembrane region" description="Helical" evidence="7">
    <location>
        <begin position="312"/>
        <end position="339"/>
    </location>
</feature>
<evidence type="ECO:0000256" key="3">
    <source>
        <dbReference type="ARBA" id="ARBA00022692"/>
    </source>
</evidence>
<dbReference type="OrthoDB" id="9780088at2"/>
<dbReference type="PANTHER" id="PTHR30618">
    <property type="entry name" value="NCS1 FAMILY PURINE/PYRIMIDINE TRANSPORTER"/>
    <property type="match status" value="1"/>
</dbReference>
<dbReference type="Gene3D" id="1.10.4160.10">
    <property type="entry name" value="Hydantoin permease"/>
    <property type="match status" value="1"/>
</dbReference>
<evidence type="ECO:0000256" key="6">
    <source>
        <dbReference type="SAM" id="MobiDB-lite"/>
    </source>
</evidence>
<name>A0A2R4C7T7_9BURK</name>
<feature type="transmembrane region" description="Helical" evidence="7">
    <location>
        <begin position="273"/>
        <end position="291"/>
    </location>
</feature>
<feature type="transmembrane region" description="Helical" evidence="7">
    <location>
        <begin position="101"/>
        <end position="122"/>
    </location>
</feature>
<feature type="transmembrane region" description="Helical" evidence="7">
    <location>
        <begin position="226"/>
        <end position="243"/>
    </location>
</feature>